<reference evidence="3" key="1">
    <citation type="submission" date="2022-07" db="EMBL/GenBank/DDBJ databases">
        <title>Draft genome sequence of Zalerion maritima ATCC 34329, a (micro)plastics degrading marine fungus.</title>
        <authorList>
            <person name="Paco A."/>
            <person name="Goncalves M.F.M."/>
            <person name="Rocha-Santos T.A.P."/>
            <person name="Alves A."/>
        </authorList>
    </citation>
    <scope>NUCLEOTIDE SEQUENCE</scope>
    <source>
        <strain evidence="3">ATCC 34329</strain>
    </source>
</reference>
<keyword evidence="2" id="KW-1133">Transmembrane helix</keyword>
<proteinExistence type="predicted"/>
<name>A0AAD5WXQ6_9PEZI</name>
<evidence type="ECO:0000313" key="4">
    <source>
        <dbReference type="Proteomes" id="UP001201980"/>
    </source>
</evidence>
<comment type="caution">
    <text evidence="3">The sequence shown here is derived from an EMBL/GenBank/DDBJ whole genome shotgun (WGS) entry which is preliminary data.</text>
</comment>
<feature type="transmembrane region" description="Helical" evidence="2">
    <location>
        <begin position="33"/>
        <end position="52"/>
    </location>
</feature>
<gene>
    <name evidence="3" type="ORF">MKZ38_003206</name>
</gene>
<sequence>MDLYVRLVKGIVFNLLIVGICSIIGPVVITFNFLFFVASVVAGVIVAIQEAWKQVKKWTKAIVRGIFHLLTCGMFRRRQRPRPYHPQAGQVVTVLGRDILIPEMPEEDETTPPLTPEPEPMPPRPAPRYVGADGVERDNIPAFENEYPSVRKQMIASWCARHGIIPPAKILSSAPLAYDSEDFKRRFPVEGLDTPAPPLGDEDEDEDEEEDDAAPHSSE</sequence>
<evidence type="ECO:0000256" key="1">
    <source>
        <dbReference type="SAM" id="MobiDB-lite"/>
    </source>
</evidence>
<feature type="compositionally biased region" description="Acidic residues" evidence="1">
    <location>
        <begin position="200"/>
        <end position="212"/>
    </location>
</feature>
<keyword evidence="2" id="KW-0472">Membrane</keyword>
<feature type="transmembrane region" description="Helical" evidence="2">
    <location>
        <begin position="7"/>
        <end position="27"/>
    </location>
</feature>
<keyword evidence="2" id="KW-0812">Transmembrane</keyword>
<accession>A0AAD5WXQ6</accession>
<feature type="region of interest" description="Disordered" evidence="1">
    <location>
        <begin position="187"/>
        <end position="219"/>
    </location>
</feature>
<dbReference type="AlphaFoldDB" id="A0AAD5WXQ6"/>
<keyword evidence="4" id="KW-1185">Reference proteome</keyword>
<evidence type="ECO:0000256" key="2">
    <source>
        <dbReference type="SAM" id="Phobius"/>
    </source>
</evidence>
<organism evidence="3 4">
    <name type="scientific">Zalerion maritima</name>
    <dbReference type="NCBI Taxonomy" id="339359"/>
    <lineage>
        <taxon>Eukaryota</taxon>
        <taxon>Fungi</taxon>
        <taxon>Dikarya</taxon>
        <taxon>Ascomycota</taxon>
        <taxon>Pezizomycotina</taxon>
        <taxon>Sordariomycetes</taxon>
        <taxon>Lulworthiomycetidae</taxon>
        <taxon>Lulworthiales</taxon>
        <taxon>Lulworthiaceae</taxon>
        <taxon>Zalerion</taxon>
    </lineage>
</organism>
<protein>
    <submittedName>
        <fullName evidence="3">Uncharacterized protein</fullName>
    </submittedName>
</protein>
<feature type="region of interest" description="Disordered" evidence="1">
    <location>
        <begin position="105"/>
        <end position="124"/>
    </location>
</feature>
<dbReference type="Proteomes" id="UP001201980">
    <property type="component" value="Unassembled WGS sequence"/>
</dbReference>
<evidence type="ECO:0000313" key="3">
    <source>
        <dbReference type="EMBL" id="KAJ2907349.1"/>
    </source>
</evidence>
<dbReference type="EMBL" id="JAKWBI020000001">
    <property type="protein sequence ID" value="KAJ2907349.1"/>
    <property type="molecule type" value="Genomic_DNA"/>
</dbReference>
<feature type="compositionally biased region" description="Pro residues" evidence="1">
    <location>
        <begin position="113"/>
        <end position="124"/>
    </location>
</feature>